<dbReference type="Proteomes" id="UP000540909">
    <property type="component" value="Unassembled WGS sequence"/>
</dbReference>
<dbReference type="EMBL" id="JACIFY010000039">
    <property type="protein sequence ID" value="MBB4239243.1"/>
    <property type="molecule type" value="Genomic_DNA"/>
</dbReference>
<organism evidence="1 2">
    <name type="scientific">Rhizobium esperanzae</name>
    <dbReference type="NCBI Taxonomy" id="1967781"/>
    <lineage>
        <taxon>Bacteria</taxon>
        <taxon>Pseudomonadati</taxon>
        <taxon>Pseudomonadota</taxon>
        <taxon>Alphaproteobacteria</taxon>
        <taxon>Hyphomicrobiales</taxon>
        <taxon>Rhizobiaceae</taxon>
        <taxon>Rhizobium/Agrobacterium group</taxon>
        <taxon>Rhizobium</taxon>
    </lineage>
</organism>
<dbReference type="AlphaFoldDB" id="A0A7W6RAH0"/>
<protein>
    <recommendedName>
        <fullName evidence="3">Tail assembly chaperone</fullName>
    </recommendedName>
</protein>
<gene>
    <name evidence="1" type="ORF">GGD57_005864</name>
</gene>
<proteinExistence type="predicted"/>
<name>A0A7W6RAH0_9HYPH</name>
<evidence type="ECO:0000313" key="2">
    <source>
        <dbReference type="Proteomes" id="UP000540909"/>
    </source>
</evidence>
<sequence>MAGLSYMQRRTSGIYEFRKRLPQELAGKPAPKNPPAALSELINPDTGRFKRELTVSLKTTNFADAKRKDMREALRVTDLFALASRYQRGEVSGELVSLLRLPSVEEIEADIIAALLKEDETEREQGDARRYMQTPEERAQWPDLLDPGFGQLGMAEGHLEAKQDWIETLSKEYRSAYASRNPDIVRAELDWRDDSGGRFCPRMEALS</sequence>
<evidence type="ECO:0000313" key="1">
    <source>
        <dbReference type="EMBL" id="MBB4239243.1"/>
    </source>
</evidence>
<reference evidence="1 2" key="1">
    <citation type="submission" date="2020-08" db="EMBL/GenBank/DDBJ databases">
        <title>Genomic Encyclopedia of Type Strains, Phase IV (KMG-V): Genome sequencing to study the core and pangenomes of soil and plant-associated prokaryotes.</title>
        <authorList>
            <person name="Whitman W."/>
        </authorList>
    </citation>
    <scope>NUCLEOTIDE SEQUENCE [LARGE SCALE GENOMIC DNA]</scope>
    <source>
        <strain evidence="1 2">SEMIA 4089</strain>
    </source>
</reference>
<accession>A0A7W6RAH0</accession>
<comment type="caution">
    <text evidence="1">The sequence shown here is derived from an EMBL/GenBank/DDBJ whole genome shotgun (WGS) entry which is preliminary data.</text>
</comment>
<evidence type="ECO:0008006" key="3">
    <source>
        <dbReference type="Google" id="ProtNLM"/>
    </source>
</evidence>
<dbReference type="RefSeq" id="WP_184473557.1">
    <property type="nucleotide sequence ID" value="NZ_JACIFY010000039.1"/>
</dbReference>